<dbReference type="Proteomes" id="UP000442990">
    <property type="component" value="Unassembled WGS sequence"/>
</dbReference>
<gene>
    <name evidence="2" type="ORF">F8144_10330</name>
</gene>
<evidence type="ECO:0000256" key="1">
    <source>
        <dbReference type="SAM" id="MobiDB-lite"/>
    </source>
</evidence>
<name>A0A7J5DJP9_9ACTN</name>
<evidence type="ECO:0000313" key="3">
    <source>
        <dbReference type="Proteomes" id="UP000442990"/>
    </source>
</evidence>
<proteinExistence type="predicted"/>
<accession>A0A7J5DJP9</accession>
<feature type="region of interest" description="Disordered" evidence="1">
    <location>
        <begin position="7"/>
        <end position="26"/>
    </location>
</feature>
<comment type="caution">
    <text evidence="2">The sequence shown here is derived from an EMBL/GenBank/DDBJ whole genome shotgun (WGS) entry which is preliminary data.</text>
</comment>
<dbReference type="AlphaFoldDB" id="A0A7J5DJP9"/>
<keyword evidence="3" id="KW-1185">Reference proteome</keyword>
<organism evidence="2 3">
    <name type="scientific">Streptomyces triticiradicis</name>
    <dbReference type="NCBI Taxonomy" id="2651189"/>
    <lineage>
        <taxon>Bacteria</taxon>
        <taxon>Bacillati</taxon>
        <taxon>Actinomycetota</taxon>
        <taxon>Actinomycetes</taxon>
        <taxon>Kitasatosporales</taxon>
        <taxon>Streptomycetaceae</taxon>
        <taxon>Streptomyces</taxon>
    </lineage>
</organism>
<evidence type="ECO:0000313" key="2">
    <source>
        <dbReference type="EMBL" id="KAB1988928.1"/>
    </source>
</evidence>
<dbReference type="EMBL" id="WBKG01000006">
    <property type="protein sequence ID" value="KAB1988928.1"/>
    <property type="molecule type" value="Genomic_DNA"/>
</dbReference>
<sequence>MPGIALGGAVAGPPSASPTAPLETGDTTSRVIRSNAVAFGVPVVLSHACRCRVRSGWSRTTGSKYRNGNDNAAALVSVFGRSAIIFPHVRRELTDAYVRPVGMKSFSDRAGTHVIGEQAAYPCWLRGRGRDKTAGPGSERMSCRTTRWWCR</sequence>
<reference evidence="2 3" key="1">
    <citation type="submission" date="2019-09" db="EMBL/GenBank/DDBJ databases">
        <title>Isolation and identification of active actinomycetes.</title>
        <authorList>
            <person name="Yu Z."/>
            <person name="Han C."/>
            <person name="Yu B."/>
        </authorList>
    </citation>
    <scope>NUCLEOTIDE SEQUENCE [LARGE SCALE GENOMIC DNA]</scope>
    <source>
        <strain evidence="2 3">NEAU-H2</strain>
    </source>
</reference>
<protein>
    <submittedName>
        <fullName evidence="2">Uncharacterized protein</fullName>
    </submittedName>
</protein>